<feature type="transmembrane region" description="Helical" evidence="1">
    <location>
        <begin position="14"/>
        <end position="32"/>
    </location>
</feature>
<keyword evidence="1" id="KW-1133">Transmembrane helix</keyword>
<evidence type="ECO:0000256" key="1">
    <source>
        <dbReference type="SAM" id="Phobius"/>
    </source>
</evidence>
<name>A0A6M5YY96_9BACT</name>
<dbReference type="RefSeq" id="WP_171474019.1">
    <property type="nucleotide sequence ID" value="NZ_CP053452.2"/>
</dbReference>
<dbReference type="EMBL" id="CP053452">
    <property type="protein sequence ID" value="QJW98955.1"/>
    <property type="molecule type" value="Genomic_DNA"/>
</dbReference>
<evidence type="ECO:0000313" key="3">
    <source>
        <dbReference type="Proteomes" id="UP000503447"/>
    </source>
</evidence>
<sequence>MTHHRRESPFWRSVGARLLAIMVLAWLSILWFRGCLAPQIQEEILRDQQNTHGSARPAQ</sequence>
<evidence type="ECO:0000313" key="2">
    <source>
        <dbReference type="EMBL" id="QJW98955.1"/>
    </source>
</evidence>
<reference evidence="3" key="1">
    <citation type="submission" date="2020-05" db="EMBL/GenBank/DDBJ databases">
        <title>Frigoriglobus tundricola gen. nov., sp. nov., a psychrotolerant cellulolytic planctomycete of the family Gemmataceae with two divergent copies of 16S rRNA gene.</title>
        <authorList>
            <person name="Kulichevskaya I.S."/>
            <person name="Ivanova A.A."/>
            <person name="Naumoff D.G."/>
            <person name="Beletsky A.V."/>
            <person name="Rijpstra W.I.C."/>
            <person name="Sinninghe Damste J.S."/>
            <person name="Mardanov A.V."/>
            <person name="Ravin N.V."/>
            <person name="Dedysh S.N."/>
        </authorList>
    </citation>
    <scope>NUCLEOTIDE SEQUENCE [LARGE SCALE GENOMIC DNA]</scope>
    <source>
        <strain evidence="3">PL17</strain>
    </source>
</reference>
<organism evidence="2 3">
    <name type="scientific">Frigoriglobus tundricola</name>
    <dbReference type="NCBI Taxonomy" id="2774151"/>
    <lineage>
        <taxon>Bacteria</taxon>
        <taxon>Pseudomonadati</taxon>
        <taxon>Planctomycetota</taxon>
        <taxon>Planctomycetia</taxon>
        <taxon>Gemmatales</taxon>
        <taxon>Gemmataceae</taxon>
        <taxon>Frigoriglobus</taxon>
    </lineage>
</organism>
<gene>
    <name evidence="2" type="ORF">FTUN_6550</name>
</gene>
<keyword evidence="1" id="KW-0472">Membrane</keyword>
<keyword evidence="1" id="KW-0812">Transmembrane</keyword>
<dbReference type="AlphaFoldDB" id="A0A6M5YY96"/>
<accession>A0A6M5YY96</accession>
<dbReference type="KEGG" id="ftj:FTUN_6550"/>
<dbReference type="Proteomes" id="UP000503447">
    <property type="component" value="Chromosome"/>
</dbReference>
<proteinExistence type="predicted"/>
<keyword evidence="3" id="KW-1185">Reference proteome</keyword>
<protein>
    <submittedName>
        <fullName evidence="2">Uncharacterized protein</fullName>
    </submittedName>
</protein>